<accession>A0ABQ1HZE9</accession>
<dbReference type="SUPFAM" id="SSF118196">
    <property type="entry name" value="YaeB-like"/>
    <property type="match status" value="1"/>
</dbReference>
<keyword evidence="1" id="KW-0949">S-adenosyl-L-methionine</keyword>
<dbReference type="Gene3D" id="2.40.30.70">
    <property type="entry name" value="YaeB-like"/>
    <property type="match status" value="1"/>
</dbReference>
<dbReference type="Pfam" id="PF01980">
    <property type="entry name" value="TrmO_N"/>
    <property type="match status" value="1"/>
</dbReference>
<dbReference type="InterPro" id="IPR036413">
    <property type="entry name" value="YaeB-like_sf"/>
</dbReference>
<dbReference type="InterPro" id="IPR023370">
    <property type="entry name" value="TrmO-like_N"/>
</dbReference>
<dbReference type="Proteomes" id="UP000651977">
    <property type="component" value="Unassembled WGS sequence"/>
</dbReference>
<proteinExistence type="inferred from homology"/>
<feature type="domain" description="TsaA-like" evidence="3">
    <location>
        <begin position="5"/>
        <end position="146"/>
    </location>
</feature>
<dbReference type="RefSeq" id="WP_055734925.1">
    <property type="nucleotide sequence ID" value="NZ_BMDY01000006.1"/>
</dbReference>
<evidence type="ECO:0000256" key="2">
    <source>
        <dbReference type="ARBA" id="ARBA00033753"/>
    </source>
</evidence>
<evidence type="ECO:0000313" key="5">
    <source>
        <dbReference type="Proteomes" id="UP000651977"/>
    </source>
</evidence>
<gene>
    <name evidence="4" type="ORF">GCM10007414_13730</name>
</gene>
<dbReference type="InterPro" id="IPR040372">
    <property type="entry name" value="YaeB-like"/>
</dbReference>
<name>A0ABQ1HZE9_9ALTE</name>
<comment type="similarity">
    <text evidence="2">Belongs to the tRNA methyltransferase O family.</text>
</comment>
<reference evidence="5" key="1">
    <citation type="journal article" date="2019" name="Int. J. Syst. Evol. Microbiol.">
        <title>The Global Catalogue of Microorganisms (GCM) 10K type strain sequencing project: providing services to taxonomists for standard genome sequencing and annotation.</title>
        <authorList>
            <consortium name="The Broad Institute Genomics Platform"/>
            <consortium name="The Broad Institute Genome Sequencing Center for Infectious Disease"/>
            <person name="Wu L."/>
            <person name="Ma J."/>
        </authorList>
    </citation>
    <scope>NUCLEOTIDE SEQUENCE [LARGE SCALE GENOMIC DNA]</scope>
    <source>
        <strain evidence="5">CGMCC 1.10131</strain>
    </source>
</reference>
<dbReference type="PROSITE" id="PS51668">
    <property type="entry name" value="TSAA_2"/>
    <property type="match status" value="1"/>
</dbReference>
<dbReference type="EMBL" id="BMDY01000006">
    <property type="protein sequence ID" value="GGB01730.1"/>
    <property type="molecule type" value="Genomic_DNA"/>
</dbReference>
<evidence type="ECO:0000259" key="3">
    <source>
        <dbReference type="PROSITE" id="PS51668"/>
    </source>
</evidence>
<evidence type="ECO:0000256" key="1">
    <source>
        <dbReference type="ARBA" id="ARBA00022691"/>
    </source>
</evidence>
<dbReference type="InterPro" id="IPR041369">
    <property type="entry name" value="TrmO_C"/>
</dbReference>
<sequence length="241" mass="27405">MQHTLEPIGYIRSPYQQKFSVPRQPSLVSATTSSVEFVAPFNQVEMLDEVEQFSHFWLIFAFHQNIKAGWKPKVRPPRLGGNKKVGVLASRSSFRPNHLGLSLMELSRVERNPSQPILHFKGGDLVNGTPVFDIKPYLPYADSVSHAHAGYAKSAPQTQLTVVWTEPAHQQASKLKLSEQQYSVIKQVLAQDPRPAYKQLQQDDKEYGVALYQFNIRWRIKLDPQHIPFIEIVAISHATQP</sequence>
<comment type="caution">
    <text evidence="4">The sequence shown here is derived from an EMBL/GenBank/DDBJ whole genome shotgun (WGS) entry which is preliminary data.</text>
</comment>
<evidence type="ECO:0000313" key="4">
    <source>
        <dbReference type="EMBL" id="GGB01730.1"/>
    </source>
</evidence>
<organism evidence="4 5">
    <name type="scientific">Agarivorans gilvus</name>
    <dbReference type="NCBI Taxonomy" id="680279"/>
    <lineage>
        <taxon>Bacteria</taxon>
        <taxon>Pseudomonadati</taxon>
        <taxon>Pseudomonadota</taxon>
        <taxon>Gammaproteobacteria</taxon>
        <taxon>Alteromonadales</taxon>
        <taxon>Alteromonadaceae</taxon>
        <taxon>Agarivorans</taxon>
    </lineage>
</organism>
<dbReference type="CDD" id="cd09281">
    <property type="entry name" value="UPF0066"/>
    <property type="match status" value="1"/>
</dbReference>
<dbReference type="PANTHER" id="PTHR12818">
    <property type="entry name" value="TRNA (ADENINE(37)-N6)-METHYLTRANSFERASE"/>
    <property type="match status" value="1"/>
</dbReference>
<dbReference type="Pfam" id="PF18389">
    <property type="entry name" value="TrmO_C"/>
    <property type="match status" value="1"/>
</dbReference>
<protein>
    <submittedName>
        <fullName evidence="4">tRNA (N6-threonylcarbamoyladenosine(37)-N6)-methyltransferase TrmO</fullName>
    </submittedName>
</protein>
<dbReference type="PANTHER" id="PTHR12818:SF0">
    <property type="entry name" value="TRNA (ADENINE(37)-N6)-METHYLTRANSFERASE"/>
    <property type="match status" value="1"/>
</dbReference>
<dbReference type="InterPro" id="IPR036414">
    <property type="entry name" value="YaeB_N_sf"/>
</dbReference>
<dbReference type="Gene3D" id="3.30.2310.10">
    <property type="entry name" value="YaeB-like"/>
    <property type="match status" value="1"/>
</dbReference>
<dbReference type="NCBIfam" id="TIGR00104">
    <property type="entry name" value="tRNA_TsaA"/>
    <property type="match status" value="1"/>
</dbReference>
<keyword evidence="5" id="KW-1185">Reference proteome</keyword>